<accession>A0AAE1NMP3</accession>
<organism evidence="1 2">
    <name type="scientific">Petrolisthes manimaculis</name>
    <dbReference type="NCBI Taxonomy" id="1843537"/>
    <lineage>
        <taxon>Eukaryota</taxon>
        <taxon>Metazoa</taxon>
        <taxon>Ecdysozoa</taxon>
        <taxon>Arthropoda</taxon>
        <taxon>Crustacea</taxon>
        <taxon>Multicrustacea</taxon>
        <taxon>Malacostraca</taxon>
        <taxon>Eumalacostraca</taxon>
        <taxon>Eucarida</taxon>
        <taxon>Decapoda</taxon>
        <taxon>Pleocyemata</taxon>
        <taxon>Anomura</taxon>
        <taxon>Galatheoidea</taxon>
        <taxon>Porcellanidae</taxon>
        <taxon>Petrolisthes</taxon>
    </lineage>
</organism>
<dbReference type="Proteomes" id="UP001292094">
    <property type="component" value="Unassembled WGS sequence"/>
</dbReference>
<comment type="caution">
    <text evidence="1">The sequence shown here is derived from an EMBL/GenBank/DDBJ whole genome shotgun (WGS) entry which is preliminary data.</text>
</comment>
<dbReference type="AlphaFoldDB" id="A0AAE1NMP3"/>
<reference evidence="1" key="1">
    <citation type="submission" date="2023-11" db="EMBL/GenBank/DDBJ databases">
        <title>Genome assemblies of two species of porcelain crab, Petrolisthes cinctipes and Petrolisthes manimaculis (Anomura: Porcellanidae).</title>
        <authorList>
            <person name="Angst P."/>
        </authorList>
    </citation>
    <scope>NUCLEOTIDE SEQUENCE</scope>
    <source>
        <strain evidence="1">PB745_02</strain>
        <tissue evidence="1">Gill</tissue>
    </source>
</reference>
<gene>
    <name evidence="1" type="ORF">Pmani_035564</name>
</gene>
<evidence type="ECO:0000313" key="1">
    <source>
        <dbReference type="EMBL" id="KAK4291616.1"/>
    </source>
</evidence>
<keyword evidence="2" id="KW-1185">Reference proteome</keyword>
<name>A0AAE1NMP3_9EUCA</name>
<proteinExistence type="predicted"/>
<dbReference type="EMBL" id="JAWZYT010005095">
    <property type="protein sequence ID" value="KAK4291616.1"/>
    <property type="molecule type" value="Genomic_DNA"/>
</dbReference>
<sequence>MKFSAPLYRYHHSLSCCTNSPSRLQPPTHTSLTLTLMTGVYSVHIISVLSGPAGGGGWGMGALHKAMLFVYTCEVQAPRRDLGPEVVGPDASLSQHA</sequence>
<protein>
    <submittedName>
        <fullName evidence="1">Uncharacterized protein</fullName>
    </submittedName>
</protein>
<evidence type="ECO:0000313" key="2">
    <source>
        <dbReference type="Proteomes" id="UP001292094"/>
    </source>
</evidence>